<dbReference type="InterPro" id="IPR050291">
    <property type="entry name" value="CDF_Transporter"/>
</dbReference>
<name>A0A521DB82_9BACT</name>
<keyword evidence="6 7" id="KW-0472">Membrane</keyword>
<proteinExistence type="inferred from homology"/>
<dbReference type="AlphaFoldDB" id="A0A521DB82"/>
<feature type="domain" description="Cation efflux protein transmembrane" evidence="8">
    <location>
        <begin position="12"/>
        <end position="202"/>
    </location>
</feature>
<dbReference type="GO" id="GO:0015093">
    <property type="term" value="F:ferrous iron transmembrane transporter activity"/>
    <property type="evidence" value="ECO:0007669"/>
    <property type="project" value="TreeGrafter"/>
</dbReference>
<evidence type="ECO:0000259" key="8">
    <source>
        <dbReference type="Pfam" id="PF01545"/>
    </source>
</evidence>
<dbReference type="SUPFAM" id="SSF161111">
    <property type="entry name" value="Cation efflux protein transmembrane domain-like"/>
    <property type="match status" value="1"/>
</dbReference>
<reference evidence="10 11" key="1">
    <citation type="submission" date="2017-05" db="EMBL/GenBank/DDBJ databases">
        <authorList>
            <person name="Varghese N."/>
            <person name="Submissions S."/>
        </authorList>
    </citation>
    <scope>NUCLEOTIDE SEQUENCE [LARGE SCALE GENOMIC DNA]</scope>
    <source>
        <strain evidence="10 11">DSM 16304</strain>
    </source>
</reference>
<keyword evidence="4 7" id="KW-0812">Transmembrane</keyword>
<dbReference type="Pfam" id="PF01545">
    <property type="entry name" value="Cation_efflux"/>
    <property type="match status" value="1"/>
</dbReference>
<dbReference type="RefSeq" id="WP_142935921.1">
    <property type="nucleotide sequence ID" value="NZ_FXTM01000019.1"/>
</dbReference>
<accession>A0A521DB82</accession>
<dbReference type="InterPro" id="IPR002524">
    <property type="entry name" value="Cation_efflux"/>
</dbReference>
<evidence type="ECO:0000313" key="11">
    <source>
        <dbReference type="Proteomes" id="UP000317315"/>
    </source>
</evidence>
<keyword evidence="3" id="KW-0813">Transport</keyword>
<dbReference type="SUPFAM" id="SSF53146">
    <property type="entry name" value="Nitrogenase accessory factor-like"/>
    <property type="match status" value="1"/>
</dbReference>
<dbReference type="GO" id="GO:0015341">
    <property type="term" value="F:zinc efflux antiporter activity"/>
    <property type="evidence" value="ECO:0007669"/>
    <property type="project" value="TreeGrafter"/>
</dbReference>
<dbReference type="InterPro" id="IPR036837">
    <property type="entry name" value="Cation_efflux_CTD_sf"/>
</dbReference>
<dbReference type="GO" id="GO:0015086">
    <property type="term" value="F:cadmium ion transmembrane transporter activity"/>
    <property type="evidence" value="ECO:0007669"/>
    <property type="project" value="TreeGrafter"/>
</dbReference>
<dbReference type="Pfam" id="PF16916">
    <property type="entry name" value="ZT_dimer"/>
    <property type="match status" value="1"/>
</dbReference>
<dbReference type="Proteomes" id="UP000317315">
    <property type="component" value="Unassembled WGS sequence"/>
</dbReference>
<dbReference type="InterPro" id="IPR058533">
    <property type="entry name" value="Cation_efflux_TM"/>
</dbReference>
<evidence type="ECO:0000256" key="6">
    <source>
        <dbReference type="ARBA" id="ARBA00023136"/>
    </source>
</evidence>
<evidence type="ECO:0000256" key="4">
    <source>
        <dbReference type="ARBA" id="ARBA00022692"/>
    </source>
</evidence>
<feature type="domain" description="Cation efflux protein cytoplasmic" evidence="9">
    <location>
        <begin position="207"/>
        <end position="283"/>
    </location>
</feature>
<dbReference type="InterPro" id="IPR027469">
    <property type="entry name" value="Cation_efflux_TMD_sf"/>
</dbReference>
<evidence type="ECO:0000313" key="10">
    <source>
        <dbReference type="EMBL" id="SMO68977.1"/>
    </source>
</evidence>
<evidence type="ECO:0000256" key="3">
    <source>
        <dbReference type="ARBA" id="ARBA00022448"/>
    </source>
</evidence>
<keyword evidence="11" id="KW-1185">Reference proteome</keyword>
<gene>
    <name evidence="10" type="ORF">SAMN06269117_11925</name>
</gene>
<dbReference type="GO" id="GO:0006882">
    <property type="term" value="P:intracellular zinc ion homeostasis"/>
    <property type="evidence" value="ECO:0007669"/>
    <property type="project" value="TreeGrafter"/>
</dbReference>
<dbReference type="InterPro" id="IPR027470">
    <property type="entry name" value="Cation_efflux_CTD"/>
</dbReference>
<feature type="transmembrane region" description="Helical" evidence="7">
    <location>
        <begin position="177"/>
        <end position="198"/>
    </location>
</feature>
<dbReference type="PANTHER" id="PTHR43840">
    <property type="entry name" value="MITOCHONDRIAL METAL TRANSPORTER 1-RELATED"/>
    <property type="match status" value="1"/>
</dbReference>
<protein>
    <submittedName>
        <fullName evidence="10">Cation diffusion facilitator family transporter</fullName>
    </submittedName>
</protein>
<feature type="transmembrane region" description="Helical" evidence="7">
    <location>
        <begin position="42"/>
        <end position="63"/>
    </location>
</feature>
<feature type="transmembrane region" description="Helical" evidence="7">
    <location>
        <begin position="12"/>
        <end position="30"/>
    </location>
</feature>
<evidence type="ECO:0000256" key="2">
    <source>
        <dbReference type="ARBA" id="ARBA00008114"/>
    </source>
</evidence>
<dbReference type="Gene3D" id="3.30.70.1350">
    <property type="entry name" value="Cation efflux protein, cytoplasmic domain"/>
    <property type="match status" value="1"/>
</dbReference>
<evidence type="ECO:0000256" key="1">
    <source>
        <dbReference type="ARBA" id="ARBA00004141"/>
    </source>
</evidence>
<dbReference type="EMBL" id="FXTM01000019">
    <property type="protein sequence ID" value="SMO68977.1"/>
    <property type="molecule type" value="Genomic_DNA"/>
</dbReference>
<feature type="transmembrane region" description="Helical" evidence="7">
    <location>
        <begin position="110"/>
        <end position="128"/>
    </location>
</feature>
<evidence type="ECO:0000256" key="7">
    <source>
        <dbReference type="SAM" id="Phobius"/>
    </source>
</evidence>
<organism evidence="10 11">
    <name type="scientific">Balnearium lithotrophicum</name>
    <dbReference type="NCBI Taxonomy" id="223788"/>
    <lineage>
        <taxon>Bacteria</taxon>
        <taxon>Pseudomonadati</taxon>
        <taxon>Aquificota</taxon>
        <taxon>Aquificia</taxon>
        <taxon>Desulfurobacteriales</taxon>
        <taxon>Desulfurobacteriaceae</taxon>
        <taxon>Balnearium</taxon>
    </lineage>
</organism>
<dbReference type="SUPFAM" id="SSF160240">
    <property type="entry name" value="Cation efflux protein cytoplasmic domain-like"/>
    <property type="match status" value="1"/>
</dbReference>
<comment type="subcellular location">
    <subcellularLocation>
        <location evidence="1">Membrane</location>
        <topology evidence="1">Multi-pass membrane protein</topology>
    </subcellularLocation>
</comment>
<feature type="transmembrane region" description="Helical" evidence="7">
    <location>
        <begin position="75"/>
        <end position="95"/>
    </location>
</feature>
<dbReference type="Gene3D" id="1.20.1510.10">
    <property type="entry name" value="Cation efflux protein transmembrane domain"/>
    <property type="match status" value="1"/>
</dbReference>
<comment type="similarity">
    <text evidence="2">Belongs to the cation diffusion facilitator (CDF) transporter (TC 2.A.4) family.</text>
</comment>
<feature type="transmembrane region" description="Helical" evidence="7">
    <location>
        <begin position="154"/>
        <end position="171"/>
    </location>
</feature>
<dbReference type="GO" id="GO:0005886">
    <property type="term" value="C:plasma membrane"/>
    <property type="evidence" value="ECO:0007669"/>
    <property type="project" value="TreeGrafter"/>
</dbReference>
<dbReference type="PANTHER" id="PTHR43840:SF15">
    <property type="entry name" value="MITOCHONDRIAL METAL TRANSPORTER 1-RELATED"/>
    <property type="match status" value="1"/>
</dbReference>
<keyword evidence="5 7" id="KW-1133">Transmembrane helix</keyword>
<sequence>MEIIREKRKVALYSVFVNLFLTVLKLSAGLVSSSHSLIADGIHSLADLAASLSVYAGIVMANMKVKEFPYGLYKVENFVSLLSAFAIFFAGYEILKETFFEGSSHRIENLPVAVGAVLITILVTYFFSKFERRKGEELNSPSLIADSEHIKTDMFSALVVLVGVVGSYLGYPIVEKVAVLIIVLFIFHAGYEILIEALKVLLDASIDRDSLERIRKLLLSHPLVKEVKEITGRSSGSYKFIEAEVKVGTNDLKRAHRVVHEVEAKVKREVPFIEKIIIHFEPEEREEKKYAIFVSGNRVCSKFAECPQVLILEREGNQWRRVEVFENPAVKIKYGRCIELVELLAKKGVNCVAVNNLPLGKGVIYALSAYGMGMKLIPKDDLDEFLEELKRNPHCEPPLAVWNTYTCDIGGEVEGSGLDREGQG</sequence>
<dbReference type="OrthoDB" id="9806522at2"/>
<dbReference type="InterPro" id="IPR036105">
    <property type="entry name" value="DiNase_FeMo-co_biosyn_sf"/>
</dbReference>
<evidence type="ECO:0000256" key="5">
    <source>
        <dbReference type="ARBA" id="ARBA00022989"/>
    </source>
</evidence>
<dbReference type="Gene3D" id="3.30.420.130">
    <property type="entry name" value="Dinitrogenase iron-molybdenum cofactor biosynthesis domain"/>
    <property type="match status" value="1"/>
</dbReference>
<evidence type="ECO:0000259" key="9">
    <source>
        <dbReference type="Pfam" id="PF16916"/>
    </source>
</evidence>
<dbReference type="NCBIfam" id="TIGR01297">
    <property type="entry name" value="CDF"/>
    <property type="match status" value="1"/>
</dbReference>